<dbReference type="AlphaFoldDB" id="A0A8T0JBI7"/>
<evidence type="ECO:0000313" key="2">
    <source>
        <dbReference type="EMBL" id="KAG0592071.1"/>
    </source>
</evidence>
<reference evidence="2" key="1">
    <citation type="submission" date="2020-06" db="EMBL/GenBank/DDBJ databases">
        <title>WGS assembly of Ceratodon purpureus strain R40.</title>
        <authorList>
            <person name="Carey S.B."/>
            <person name="Jenkins J."/>
            <person name="Shu S."/>
            <person name="Lovell J.T."/>
            <person name="Sreedasyam A."/>
            <person name="Maumus F."/>
            <person name="Tiley G.P."/>
            <person name="Fernandez-Pozo N."/>
            <person name="Barry K."/>
            <person name="Chen C."/>
            <person name="Wang M."/>
            <person name="Lipzen A."/>
            <person name="Daum C."/>
            <person name="Saski C.A."/>
            <person name="Payton A.C."/>
            <person name="Mcbreen J.C."/>
            <person name="Conrad R.E."/>
            <person name="Kollar L.M."/>
            <person name="Olsson S."/>
            <person name="Huttunen S."/>
            <person name="Landis J.B."/>
            <person name="Wickett N.J."/>
            <person name="Johnson M.G."/>
            <person name="Rensing S.A."/>
            <person name="Grimwood J."/>
            <person name="Schmutz J."/>
            <person name="Mcdaniel S.F."/>
        </authorList>
    </citation>
    <scope>NUCLEOTIDE SEQUENCE</scope>
    <source>
        <strain evidence="2">R40</strain>
    </source>
</reference>
<proteinExistence type="predicted"/>
<protein>
    <submittedName>
        <fullName evidence="2">Uncharacterized protein</fullName>
    </submittedName>
</protein>
<sequence length="44" mass="4793">MSHITCAITSHGKLLESVLKGVGSFSTPRSRSSRRGKHFTALSY</sequence>
<gene>
    <name evidence="2" type="ORF">KC19_1G222700</name>
</gene>
<evidence type="ECO:0000256" key="1">
    <source>
        <dbReference type="SAM" id="MobiDB-lite"/>
    </source>
</evidence>
<feature type="region of interest" description="Disordered" evidence="1">
    <location>
        <begin position="24"/>
        <end position="44"/>
    </location>
</feature>
<organism evidence="2 3">
    <name type="scientific">Ceratodon purpureus</name>
    <name type="common">Fire moss</name>
    <name type="synonym">Dicranum purpureum</name>
    <dbReference type="NCBI Taxonomy" id="3225"/>
    <lineage>
        <taxon>Eukaryota</taxon>
        <taxon>Viridiplantae</taxon>
        <taxon>Streptophyta</taxon>
        <taxon>Embryophyta</taxon>
        <taxon>Bryophyta</taxon>
        <taxon>Bryophytina</taxon>
        <taxon>Bryopsida</taxon>
        <taxon>Dicranidae</taxon>
        <taxon>Pseudoditrichales</taxon>
        <taxon>Ditrichaceae</taxon>
        <taxon>Ceratodon</taxon>
    </lineage>
</organism>
<dbReference type="EMBL" id="CM026421">
    <property type="protein sequence ID" value="KAG0592071.1"/>
    <property type="molecule type" value="Genomic_DNA"/>
</dbReference>
<dbReference type="Proteomes" id="UP000822688">
    <property type="component" value="Chromosome 1"/>
</dbReference>
<name>A0A8T0JBI7_CERPU</name>
<comment type="caution">
    <text evidence="2">The sequence shown here is derived from an EMBL/GenBank/DDBJ whole genome shotgun (WGS) entry which is preliminary data.</text>
</comment>
<accession>A0A8T0JBI7</accession>
<evidence type="ECO:0000313" key="3">
    <source>
        <dbReference type="Proteomes" id="UP000822688"/>
    </source>
</evidence>
<keyword evidence="3" id="KW-1185">Reference proteome</keyword>